<dbReference type="PANTHER" id="PTHR32154:SF0">
    <property type="entry name" value="PYRUVATE-FLAVODOXIN OXIDOREDUCTASE-RELATED"/>
    <property type="match status" value="1"/>
</dbReference>
<sequence length="1168" mass="129169">MDGNEAAAYIAYKTNEVCAIYPITPSSTMGEWADEWSAKDMKNIYGQVPKVVEMQSEAGAAGAVHGALQGGTLATTFTASQGLLLMIPNMYKIAGELTPAVFHIAARTVATHALSIFGDHSDVMAVRSVGFAMLFGNTPQEVMDMALLAQSATLNARVPFMNIFDGFRTSHELGELEIIPDDSIQAMIDIDAVNAHRQRALSPDNPFIRGTAQNPDVYFQNREAANTYHDQVPAIVKEKMDLLFALTGRRYHLFEYYGHEAAEKLIIIMGSGAGTVKETVDYLNKQGEKTGVLVIRLFRPFSIADFMDAIPRSVKQIAVLDRSKEPNGIGEPLYMDVVNALNATESAFHPRVIGGRYGLSSKEFTPAMVLSIFKELEKTEPKKHFTVGIEDDVTHLSLDYDPHFSLDSQHLFRGLFFGLGADGTVSANKNSIKIIGTKTDNYIQGYFVYDSKKSGSLTVSHLRFGKNPIQSTYLINSANFIACHHFNYLTRYDVLKDAEKGATFLLNAPYSKDELWEKLPRKIQEEIVHKELKLYAINAHAVAKEAGMGSRINTVLQTCFFAISNILPREEAIAKIKEAIYETYWKKGEAVVQKNYDAVDMTLQNLYEIDYSHFALGNVPLEGLLPDQAPDFVKDVLGKIIAGNGDELPVSAFPVDGTFPSGTTQWEKRNIAEAVPVWDTSLCTQCNKCVMICPHAAIRAKIYDKDLLQSAPSAFKHMDPIGKEWDKATEAYTLQVSTEDCTGCNLCVSVCPVSSKTDPEHKAVNLYDKHNIQEAEKENWEYFLSIPELPRERVNRNTVKGSQFFQPLFEFSGACAGCGETPYLKLLTQLFGERMIVANATGCSSIFGGNLPTTPWTKTKEGRGPAWANSLFEDNAEFGLGIKLANDRKRDNAVSLLHQMRAELGDDLVEGLVNAPEVTEAEIKEKLQMIKDLKDILNNKNSFASKNLYHLADFLSQKSMWIIGGDGWAYDIGYGGLDHVLSTGENVNILVMDTEVYSNTGGQKSKSTPIGASAKFAVNGKMTGKKDLALQAIAHGTAYVAQIAMGANDTHTIRTILEAEAFPGPSLIIAYAHCIAHGIDMGHGADEQEFAVKSGYWPLFHYNPSKPRGQRFVLDSKDPSLPLSEFMYHENRFQVIRAKDPVVAEAFLVQAEEAKKEKWDRLHTLTAL</sequence>
<keyword evidence="5 9" id="KW-0249">Electron transport</keyword>
<name>A0ABR7M8A3_9BACT</name>
<keyword evidence="11" id="KW-0670">Pyruvate</keyword>
<dbReference type="InterPro" id="IPR017896">
    <property type="entry name" value="4Fe4S_Fe-S-bd"/>
</dbReference>
<evidence type="ECO:0000313" key="12">
    <source>
        <dbReference type="Proteomes" id="UP000765802"/>
    </source>
</evidence>
<dbReference type="PIRSF" id="PIRSF000159">
    <property type="entry name" value="NifJ"/>
    <property type="match status" value="1"/>
</dbReference>
<dbReference type="Pfam" id="PF12838">
    <property type="entry name" value="Fer4_7"/>
    <property type="match status" value="1"/>
</dbReference>
<feature type="domain" description="4Fe-4S ferredoxin-type" evidence="10">
    <location>
        <begin position="732"/>
        <end position="761"/>
    </location>
</feature>
<dbReference type="Pfam" id="PF02775">
    <property type="entry name" value="TPP_enzyme_C"/>
    <property type="match status" value="1"/>
</dbReference>
<comment type="similarity">
    <text evidence="1 9">Belongs to the pyruvate:ferredoxin/flavodoxin oxidoreductase family.</text>
</comment>
<dbReference type="Gene3D" id="3.30.70.20">
    <property type="match status" value="1"/>
</dbReference>
<keyword evidence="6 9" id="KW-0560">Oxidoreductase</keyword>
<dbReference type="InterPro" id="IPR002869">
    <property type="entry name" value="Pyrv_flavodox_OxRed_cen"/>
</dbReference>
<evidence type="ECO:0000256" key="9">
    <source>
        <dbReference type="PIRNR" id="PIRNR000159"/>
    </source>
</evidence>
<evidence type="ECO:0000256" key="2">
    <source>
        <dbReference type="ARBA" id="ARBA00022448"/>
    </source>
</evidence>
<dbReference type="SUPFAM" id="SSF54862">
    <property type="entry name" value="4Fe-4S ferredoxins"/>
    <property type="match status" value="1"/>
</dbReference>
<dbReference type="SUPFAM" id="SSF52518">
    <property type="entry name" value="Thiamin diphosphate-binding fold (THDP-binding)"/>
    <property type="match status" value="2"/>
</dbReference>
<dbReference type="InterPro" id="IPR029061">
    <property type="entry name" value="THDP-binding"/>
</dbReference>
<dbReference type="InterPro" id="IPR050722">
    <property type="entry name" value="Pyruvate:ferred/Flavod_OxRd"/>
</dbReference>
<dbReference type="InterPro" id="IPR019752">
    <property type="entry name" value="Pyrv/ketoisovalerate_OxRed_cat"/>
</dbReference>
<protein>
    <submittedName>
        <fullName evidence="11">Pyruvate:ferredoxin (Flavodoxin) oxidoreductase</fullName>
    </submittedName>
</protein>
<dbReference type="InterPro" id="IPR011895">
    <property type="entry name" value="Pyrv_flavodox_OxRed"/>
</dbReference>
<dbReference type="InterPro" id="IPR011766">
    <property type="entry name" value="TPP_enzyme_TPP-bd"/>
</dbReference>
<evidence type="ECO:0000256" key="1">
    <source>
        <dbReference type="ARBA" id="ARBA00009032"/>
    </source>
</evidence>
<dbReference type="Gene3D" id="3.40.50.970">
    <property type="match status" value="2"/>
</dbReference>
<accession>A0ABR7M8A3</accession>
<dbReference type="InterPro" id="IPR019456">
    <property type="entry name" value="Pyrv-flavodox_OxRtase_EKR"/>
</dbReference>
<comment type="caution">
    <text evidence="11">The sequence shown here is derived from an EMBL/GenBank/DDBJ whole genome shotgun (WGS) entry which is preliminary data.</text>
</comment>
<keyword evidence="3" id="KW-0004">4Fe-4S</keyword>
<evidence type="ECO:0000256" key="3">
    <source>
        <dbReference type="ARBA" id="ARBA00022485"/>
    </source>
</evidence>
<dbReference type="InterPro" id="IPR002880">
    <property type="entry name" value="Pyrv_Fd/Flavodoxin_OxRdtase_N"/>
</dbReference>
<feature type="domain" description="4Fe-4S ferredoxin-type" evidence="10">
    <location>
        <begin position="674"/>
        <end position="703"/>
    </location>
</feature>
<proteinExistence type="inferred from homology"/>
<dbReference type="CDD" id="cd03377">
    <property type="entry name" value="TPP_PFOR_PNO"/>
    <property type="match status" value="1"/>
</dbReference>
<dbReference type="Pfam" id="PF17147">
    <property type="entry name" value="PFOR_II"/>
    <property type="match status" value="1"/>
</dbReference>
<reference evidence="11 12" key="1">
    <citation type="submission" date="2016-07" db="EMBL/GenBank/DDBJ databases">
        <title>Genome analysis of Flavihumibacter stibioxidans YS-17.</title>
        <authorList>
            <person name="Shi K."/>
            <person name="Han Y."/>
            <person name="Wang G."/>
        </authorList>
    </citation>
    <scope>NUCLEOTIDE SEQUENCE [LARGE SCALE GENOMIC DNA]</scope>
    <source>
        <strain evidence="11 12">YS-17</strain>
    </source>
</reference>
<keyword evidence="12" id="KW-1185">Reference proteome</keyword>
<organism evidence="11 12">
    <name type="scientific">Flavihumibacter stibioxidans</name>
    <dbReference type="NCBI Taxonomy" id="1834163"/>
    <lineage>
        <taxon>Bacteria</taxon>
        <taxon>Pseudomonadati</taxon>
        <taxon>Bacteroidota</taxon>
        <taxon>Chitinophagia</taxon>
        <taxon>Chitinophagales</taxon>
        <taxon>Chitinophagaceae</taxon>
        <taxon>Flavihumibacter</taxon>
    </lineage>
</organism>
<evidence type="ECO:0000259" key="10">
    <source>
        <dbReference type="PROSITE" id="PS51379"/>
    </source>
</evidence>
<dbReference type="Gene3D" id="3.40.920.10">
    <property type="entry name" value="Pyruvate-ferredoxin oxidoreductase, PFOR, domain III"/>
    <property type="match status" value="1"/>
</dbReference>
<keyword evidence="2 9" id="KW-0813">Transport</keyword>
<dbReference type="InterPro" id="IPR033412">
    <property type="entry name" value="PFOR_II"/>
</dbReference>
<dbReference type="Pfam" id="PF01855">
    <property type="entry name" value="POR_N"/>
    <property type="match status" value="1"/>
</dbReference>
<dbReference type="SUPFAM" id="SSF53323">
    <property type="entry name" value="Pyruvate-ferredoxin oxidoreductase, PFOR, domain III"/>
    <property type="match status" value="1"/>
</dbReference>
<keyword evidence="8" id="KW-0411">Iron-sulfur</keyword>
<dbReference type="Gene3D" id="4.10.780.10">
    <property type="entry name" value="Pyruvate-flavodoxin oxidoreductase, EKR domain"/>
    <property type="match status" value="1"/>
</dbReference>
<evidence type="ECO:0000313" key="11">
    <source>
        <dbReference type="EMBL" id="MBC6491251.1"/>
    </source>
</evidence>
<dbReference type="SUPFAM" id="SSF52922">
    <property type="entry name" value="TK C-terminal domain-like"/>
    <property type="match status" value="1"/>
</dbReference>
<evidence type="ECO:0000256" key="4">
    <source>
        <dbReference type="ARBA" id="ARBA00022723"/>
    </source>
</evidence>
<evidence type="ECO:0000256" key="8">
    <source>
        <dbReference type="ARBA" id="ARBA00023014"/>
    </source>
</evidence>
<dbReference type="PROSITE" id="PS51379">
    <property type="entry name" value="4FE4S_FER_2"/>
    <property type="match status" value="2"/>
</dbReference>
<keyword evidence="4" id="KW-0479">Metal-binding</keyword>
<dbReference type="NCBIfam" id="TIGR02176">
    <property type="entry name" value="pyruv_ox_red"/>
    <property type="match status" value="1"/>
</dbReference>
<dbReference type="EMBL" id="MBUA01000012">
    <property type="protein sequence ID" value="MBC6491251.1"/>
    <property type="molecule type" value="Genomic_DNA"/>
</dbReference>
<evidence type="ECO:0000256" key="5">
    <source>
        <dbReference type="ARBA" id="ARBA00022982"/>
    </source>
</evidence>
<dbReference type="InterPro" id="IPR009014">
    <property type="entry name" value="Transketo_C/PFOR_II"/>
</dbReference>
<dbReference type="PANTHER" id="PTHR32154">
    <property type="entry name" value="PYRUVATE-FLAVODOXIN OXIDOREDUCTASE-RELATED"/>
    <property type="match status" value="1"/>
</dbReference>
<gene>
    <name evidence="11" type="ORF">BC349_09425</name>
</gene>
<dbReference type="PROSITE" id="PS00198">
    <property type="entry name" value="4FE4S_FER_1"/>
    <property type="match status" value="1"/>
</dbReference>
<dbReference type="Pfam" id="PF10371">
    <property type="entry name" value="EKR"/>
    <property type="match status" value="1"/>
</dbReference>
<dbReference type="Gene3D" id="3.40.50.920">
    <property type="match status" value="1"/>
</dbReference>
<dbReference type="SMART" id="SM00890">
    <property type="entry name" value="EKR"/>
    <property type="match status" value="1"/>
</dbReference>
<keyword evidence="7" id="KW-0408">Iron</keyword>
<evidence type="ECO:0000256" key="6">
    <source>
        <dbReference type="ARBA" id="ARBA00023002"/>
    </source>
</evidence>
<dbReference type="Proteomes" id="UP000765802">
    <property type="component" value="Unassembled WGS sequence"/>
</dbReference>
<dbReference type="Pfam" id="PF01558">
    <property type="entry name" value="POR"/>
    <property type="match status" value="1"/>
</dbReference>
<dbReference type="InterPro" id="IPR017900">
    <property type="entry name" value="4Fe4S_Fe_S_CS"/>
</dbReference>
<dbReference type="InterPro" id="IPR037112">
    <property type="entry name" value="Pyrv-flavodox_OxR_EKR_sf"/>
</dbReference>
<evidence type="ECO:0000256" key="7">
    <source>
        <dbReference type="ARBA" id="ARBA00023004"/>
    </source>
</evidence>
<dbReference type="CDD" id="cd07034">
    <property type="entry name" value="TPP_PYR_PFOR_IOR-alpha_like"/>
    <property type="match status" value="1"/>
</dbReference>